<evidence type="ECO:0000313" key="2">
    <source>
        <dbReference type="Proteomes" id="UP001519460"/>
    </source>
</evidence>
<dbReference type="EMBL" id="JACVVK020000311">
    <property type="protein sequence ID" value="KAK7479066.1"/>
    <property type="molecule type" value="Genomic_DNA"/>
</dbReference>
<feature type="non-terminal residue" evidence="1">
    <location>
        <position position="1"/>
    </location>
</feature>
<dbReference type="Proteomes" id="UP001519460">
    <property type="component" value="Unassembled WGS sequence"/>
</dbReference>
<comment type="caution">
    <text evidence="1">The sequence shown here is derived from an EMBL/GenBank/DDBJ whole genome shotgun (WGS) entry which is preliminary data.</text>
</comment>
<gene>
    <name evidence="1" type="ORF">BaRGS_00029658</name>
</gene>
<evidence type="ECO:0000313" key="1">
    <source>
        <dbReference type="EMBL" id="KAK7479066.1"/>
    </source>
</evidence>
<feature type="non-terminal residue" evidence="1">
    <location>
        <position position="102"/>
    </location>
</feature>
<name>A0ABD0JWJ9_9CAEN</name>
<proteinExistence type="predicted"/>
<dbReference type="AlphaFoldDB" id="A0ABD0JWJ9"/>
<organism evidence="1 2">
    <name type="scientific">Batillaria attramentaria</name>
    <dbReference type="NCBI Taxonomy" id="370345"/>
    <lineage>
        <taxon>Eukaryota</taxon>
        <taxon>Metazoa</taxon>
        <taxon>Spiralia</taxon>
        <taxon>Lophotrochozoa</taxon>
        <taxon>Mollusca</taxon>
        <taxon>Gastropoda</taxon>
        <taxon>Caenogastropoda</taxon>
        <taxon>Sorbeoconcha</taxon>
        <taxon>Cerithioidea</taxon>
        <taxon>Batillariidae</taxon>
        <taxon>Batillaria</taxon>
    </lineage>
</organism>
<keyword evidence="2" id="KW-1185">Reference proteome</keyword>
<reference evidence="1 2" key="1">
    <citation type="journal article" date="2023" name="Sci. Data">
        <title>Genome assembly of the Korean intertidal mud-creeper Batillaria attramentaria.</title>
        <authorList>
            <person name="Patra A.K."/>
            <person name="Ho P.T."/>
            <person name="Jun S."/>
            <person name="Lee S.J."/>
            <person name="Kim Y."/>
            <person name="Won Y.J."/>
        </authorList>
    </citation>
    <scope>NUCLEOTIDE SEQUENCE [LARGE SCALE GENOMIC DNA]</scope>
    <source>
        <strain evidence="1">Wonlab-2016</strain>
    </source>
</reference>
<sequence length="102" mass="11490">PAGPSSAIYSIQVYFLLHGRPGPNKTQRDITEFPQGLKIAYFNSVCPWRPRLIQLPVRSPQCVHCTPRSRHRDTGRFSTRCQLEGGQRDCHWNAGGSVLDLS</sequence>
<protein>
    <submittedName>
        <fullName evidence="1">Uncharacterized protein</fullName>
    </submittedName>
</protein>
<accession>A0ABD0JWJ9</accession>